<comment type="similarity">
    <text evidence="7">Belongs to the carotenoid/retinoid oxidoreductase family. CrtP subfamily.</text>
</comment>
<keyword evidence="4" id="KW-0274">FAD</keyword>
<dbReference type="GO" id="GO:0016117">
    <property type="term" value="P:carotenoid biosynthetic process"/>
    <property type="evidence" value="ECO:0007669"/>
    <property type="project" value="UniProtKB-KW"/>
</dbReference>
<evidence type="ECO:0000256" key="8">
    <source>
        <dbReference type="ARBA" id="ARBA00039159"/>
    </source>
</evidence>
<organism evidence="14 15">
    <name type="scientific">Jeotgalicoccus halotolerans</name>
    <dbReference type="NCBI Taxonomy" id="157227"/>
    <lineage>
        <taxon>Bacteria</taxon>
        <taxon>Bacillati</taxon>
        <taxon>Bacillota</taxon>
        <taxon>Bacilli</taxon>
        <taxon>Bacillales</taxon>
        <taxon>Staphylococcaceae</taxon>
        <taxon>Jeotgalicoccus</taxon>
    </lineage>
</organism>
<dbReference type="EMBL" id="QUMW01000013">
    <property type="protein sequence ID" value="REG23363.1"/>
    <property type="molecule type" value="Genomic_DNA"/>
</dbReference>
<evidence type="ECO:0000256" key="12">
    <source>
        <dbReference type="RuleBase" id="RU362075"/>
    </source>
</evidence>
<dbReference type="RefSeq" id="WP_342767907.1">
    <property type="nucleotide sequence ID" value="NZ_CBCSHX010000004.1"/>
</dbReference>
<comment type="caution">
    <text evidence="14">The sequence shown here is derived from an EMBL/GenBank/DDBJ whole genome shotgun (WGS) entry which is preliminary data.</text>
</comment>
<dbReference type="Pfam" id="PF01593">
    <property type="entry name" value="Amino_oxidase"/>
    <property type="match status" value="1"/>
</dbReference>
<comment type="pathway">
    <text evidence="6">Carotenoid biosynthesis; staphyloxanthin biosynthesis; staphyloxanthin from farnesyl diphosphate: step 3/5.</text>
</comment>
<dbReference type="GO" id="GO:0016491">
    <property type="term" value="F:oxidoreductase activity"/>
    <property type="evidence" value="ECO:0007669"/>
    <property type="project" value="UniProtKB-KW"/>
</dbReference>
<evidence type="ECO:0000256" key="3">
    <source>
        <dbReference type="ARBA" id="ARBA00022746"/>
    </source>
</evidence>
<evidence type="ECO:0000256" key="4">
    <source>
        <dbReference type="ARBA" id="ARBA00022827"/>
    </source>
</evidence>
<keyword evidence="2" id="KW-0285">Flavoprotein</keyword>
<protein>
    <recommendedName>
        <fullName evidence="8">4,4'-diaponeurosporene oxygenase</fullName>
    </recommendedName>
    <alternativeName>
        <fullName evidence="9">4,4'-diaponeurosporene oxidase</fullName>
    </alternativeName>
    <alternativeName>
        <fullName evidence="10">Carotenoid oxidase</fullName>
    </alternativeName>
</protein>
<dbReference type="Gene3D" id="3.50.50.60">
    <property type="entry name" value="FAD/NAD(P)-binding domain"/>
    <property type="match status" value="2"/>
</dbReference>
<dbReference type="NCBIfam" id="TIGR02734">
    <property type="entry name" value="crtI_fam"/>
    <property type="match status" value="1"/>
</dbReference>
<dbReference type="Proteomes" id="UP000257076">
    <property type="component" value="Unassembled WGS sequence"/>
</dbReference>
<dbReference type="InterPro" id="IPR014105">
    <property type="entry name" value="Carotenoid/retinoid_OxRdtase"/>
</dbReference>
<reference evidence="14 15" key="1">
    <citation type="submission" date="2018-08" db="EMBL/GenBank/DDBJ databases">
        <title>Genomic Encyclopedia of Type Strains, Phase IV (KMG-IV): sequencing the most valuable type-strain genomes for metagenomic binning, comparative biology and taxonomic classification.</title>
        <authorList>
            <person name="Goeker M."/>
        </authorList>
    </citation>
    <scope>NUCLEOTIDE SEQUENCE [LARGE SCALE GENOMIC DNA]</scope>
    <source>
        <strain evidence="14 15">DSM 17274</strain>
    </source>
</reference>
<dbReference type="InterPro" id="IPR002937">
    <property type="entry name" value="Amino_oxidase"/>
</dbReference>
<dbReference type="SUPFAM" id="SSF51905">
    <property type="entry name" value="FAD/NAD(P)-binding domain"/>
    <property type="match status" value="1"/>
</dbReference>
<dbReference type="PANTHER" id="PTHR43734">
    <property type="entry name" value="PHYTOENE DESATURASE"/>
    <property type="match status" value="1"/>
</dbReference>
<sequence length="496" mass="55688">MDKKSVLVIGGGLGGLSAAITLKQYGYDVTVIEKNKHLGGKLNRLEQDGFGFDLGPSLLTMPEVFGRLFKKSGLSINDYINITELPLQWRTFFTDGAIIDLYRDLNVMQQENPKLTQKDLKELENFYHYAEKLDKITEAGYFNQGLDNLADIIRFHGPLTALSSFNISATMQQAIDKRISHPHLRDMLGYFVKYVGSSAKNAPAILNMMAYMQKKQGVWYVKGGLHKLAEAIEKLARDIGVVFMTDTEVKTAVTSKGAVNRLILDDGSTIEADIYVSNMEVIPFYQKVLDTLPKNIKKMKKKFPPASSGLVIHLGVNKTYPELKHHNFFFSADSEKNYHLVFDKKRLPEDPTIYLVNPNKTDPSQAPAGHENLKILPHIPALNNIEYTKEDYMAFRELVLLKLEDMGLKDLRKHIVTEYILTPHDIESMYLSDSGAIYGTLSDKKLNQAFKHPKKSDFISNLYFVGGTVNPGGGMPMVTLSGQNVAKLIAEEDSKI</sequence>
<keyword evidence="3 12" id="KW-0125">Carotenoid biosynthesis</keyword>
<dbReference type="InterPro" id="IPR036188">
    <property type="entry name" value="FAD/NAD-bd_sf"/>
</dbReference>
<feature type="domain" description="Amine oxidase" evidence="13">
    <location>
        <begin position="13"/>
        <end position="489"/>
    </location>
</feature>
<evidence type="ECO:0000313" key="15">
    <source>
        <dbReference type="Proteomes" id="UP000257076"/>
    </source>
</evidence>
<proteinExistence type="inferred from homology"/>
<keyword evidence="5 12" id="KW-0560">Oxidoreductase</keyword>
<evidence type="ECO:0000256" key="10">
    <source>
        <dbReference type="ARBA" id="ARBA00042619"/>
    </source>
</evidence>
<name>A0A3E0AUE2_9STAP</name>
<comment type="catalytic activity">
    <reaction evidence="11">
        <text>all-trans-4,4'-diaponeurosporene + 2 AH2 + 2 O2 = 4,4'-diaponeurosporenal + 2 A + 3 H2O</text>
        <dbReference type="Rhea" id="RHEA:56104"/>
        <dbReference type="ChEBI" id="CHEBI:13193"/>
        <dbReference type="ChEBI" id="CHEBI:15377"/>
        <dbReference type="ChEBI" id="CHEBI:15379"/>
        <dbReference type="ChEBI" id="CHEBI:17499"/>
        <dbReference type="ChEBI" id="CHEBI:62743"/>
        <dbReference type="ChEBI" id="CHEBI:79065"/>
    </reaction>
</comment>
<gene>
    <name evidence="14" type="ORF">DFR63_1729</name>
</gene>
<evidence type="ECO:0000256" key="1">
    <source>
        <dbReference type="ARBA" id="ARBA00001974"/>
    </source>
</evidence>
<evidence type="ECO:0000256" key="11">
    <source>
        <dbReference type="ARBA" id="ARBA00048532"/>
    </source>
</evidence>
<evidence type="ECO:0000313" key="14">
    <source>
        <dbReference type="EMBL" id="REG23363.1"/>
    </source>
</evidence>
<keyword evidence="15" id="KW-1185">Reference proteome</keyword>
<comment type="cofactor">
    <cofactor evidence="1">
        <name>FAD</name>
        <dbReference type="ChEBI" id="CHEBI:57692"/>
    </cofactor>
</comment>
<dbReference type="AlphaFoldDB" id="A0A3E0AUE2"/>
<evidence type="ECO:0000256" key="5">
    <source>
        <dbReference type="ARBA" id="ARBA00023002"/>
    </source>
</evidence>
<evidence type="ECO:0000259" key="13">
    <source>
        <dbReference type="Pfam" id="PF01593"/>
    </source>
</evidence>
<evidence type="ECO:0000256" key="9">
    <source>
        <dbReference type="ARBA" id="ARBA00041900"/>
    </source>
</evidence>
<evidence type="ECO:0000256" key="2">
    <source>
        <dbReference type="ARBA" id="ARBA00022630"/>
    </source>
</evidence>
<evidence type="ECO:0000256" key="6">
    <source>
        <dbReference type="ARBA" id="ARBA00037901"/>
    </source>
</evidence>
<accession>A0A3E0AUE2</accession>
<evidence type="ECO:0000256" key="7">
    <source>
        <dbReference type="ARBA" id="ARBA00038194"/>
    </source>
</evidence>
<dbReference type="PANTHER" id="PTHR43734:SF7">
    <property type="entry name" value="4,4'-DIAPONEUROSPORENE OXYGENASE"/>
    <property type="match status" value="1"/>
</dbReference>